<dbReference type="AlphaFoldDB" id="A0A9P5C770"/>
<comment type="caution">
    <text evidence="2">The sequence shown here is derived from an EMBL/GenBank/DDBJ whole genome shotgun (WGS) entry which is preliminary data.</text>
</comment>
<name>A0A9P5C770_9PLEO</name>
<proteinExistence type="predicted"/>
<gene>
    <name evidence="2" type="ORF">E8E12_011442</name>
</gene>
<dbReference type="EMBL" id="SWKV01000002">
    <property type="protein sequence ID" value="KAF3047702.1"/>
    <property type="molecule type" value="Genomic_DNA"/>
</dbReference>
<protein>
    <submittedName>
        <fullName evidence="2">Uncharacterized protein</fullName>
    </submittedName>
</protein>
<evidence type="ECO:0000313" key="2">
    <source>
        <dbReference type="EMBL" id="KAF3047702.1"/>
    </source>
</evidence>
<dbReference type="Proteomes" id="UP000758155">
    <property type="component" value="Unassembled WGS sequence"/>
</dbReference>
<reference evidence="2" key="1">
    <citation type="submission" date="2019-04" db="EMBL/GenBank/DDBJ databases">
        <title>Sequencing of skin fungus with MAO and IRED activity.</title>
        <authorList>
            <person name="Marsaioli A.J."/>
            <person name="Bonatto J.M.C."/>
            <person name="Reis Junior O."/>
        </authorList>
    </citation>
    <scope>NUCLEOTIDE SEQUENCE</scope>
    <source>
        <strain evidence="2">28M1</strain>
    </source>
</reference>
<accession>A0A9P5C770</accession>
<dbReference type="OrthoDB" id="3732959at2759"/>
<feature type="compositionally biased region" description="Basic and acidic residues" evidence="1">
    <location>
        <begin position="54"/>
        <end position="65"/>
    </location>
</feature>
<evidence type="ECO:0000313" key="3">
    <source>
        <dbReference type="Proteomes" id="UP000758155"/>
    </source>
</evidence>
<sequence>MSHTLPTGHCRAQRHALEYYSTGASTMVIPETVLSEAQEYDWAACYDELERWHTPEPESVHEQEGQVKTGQSV</sequence>
<evidence type="ECO:0000256" key="1">
    <source>
        <dbReference type="SAM" id="MobiDB-lite"/>
    </source>
</evidence>
<feature type="region of interest" description="Disordered" evidence="1">
    <location>
        <begin position="54"/>
        <end position="73"/>
    </location>
</feature>
<organism evidence="2 3">
    <name type="scientific">Didymella heteroderae</name>
    <dbReference type="NCBI Taxonomy" id="1769908"/>
    <lineage>
        <taxon>Eukaryota</taxon>
        <taxon>Fungi</taxon>
        <taxon>Dikarya</taxon>
        <taxon>Ascomycota</taxon>
        <taxon>Pezizomycotina</taxon>
        <taxon>Dothideomycetes</taxon>
        <taxon>Pleosporomycetidae</taxon>
        <taxon>Pleosporales</taxon>
        <taxon>Pleosporineae</taxon>
        <taxon>Didymellaceae</taxon>
        <taxon>Didymella</taxon>
    </lineage>
</organism>
<keyword evidence="3" id="KW-1185">Reference proteome</keyword>